<feature type="domain" description="GST N-terminal" evidence="1">
    <location>
        <begin position="1"/>
        <end position="83"/>
    </location>
</feature>
<dbReference type="PANTHER" id="PTHR44051:SF8">
    <property type="entry name" value="GLUTATHIONE S-TRANSFERASE GSTA"/>
    <property type="match status" value="1"/>
</dbReference>
<dbReference type="OrthoDB" id="9782992at2"/>
<dbReference type="CDD" id="cd00299">
    <property type="entry name" value="GST_C_family"/>
    <property type="match status" value="1"/>
</dbReference>
<dbReference type="SUPFAM" id="SSF52833">
    <property type="entry name" value="Thioredoxin-like"/>
    <property type="match status" value="1"/>
</dbReference>
<evidence type="ECO:0000313" key="4">
    <source>
        <dbReference type="Proteomes" id="UP000325797"/>
    </source>
</evidence>
<name>A0A5J6N2I4_9PROT</name>
<dbReference type="PROSITE" id="PS50404">
    <property type="entry name" value="GST_NTER"/>
    <property type="match status" value="1"/>
</dbReference>
<proteinExistence type="predicted"/>
<dbReference type="InterPro" id="IPR010987">
    <property type="entry name" value="Glutathione-S-Trfase_C-like"/>
</dbReference>
<reference evidence="3 4" key="1">
    <citation type="submission" date="2019-08" db="EMBL/GenBank/DDBJ databases">
        <title>Hyperibacter terrae gen. nov., sp. nov. and Hyperibacter viscosus sp. nov., two new members in the family Rhodospirillaceae isolated from the rhizosphere of Hypericum perforatum.</title>
        <authorList>
            <person name="Noviana Z."/>
        </authorList>
    </citation>
    <scope>NUCLEOTIDE SEQUENCE [LARGE SCALE GENOMIC DNA]</scope>
    <source>
        <strain evidence="3 4">R5959</strain>
    </source>
</reference>
<protein>
    <submittedName>
        <fullName evidence="3">Glutathione S-transferase</fullName>
    </submittedName>
</protein>
<dbReference type="Gene3D" id="3.40.30.10">
    <property type="entry name" value="Glutaredoxin"/>
    <property type="match status" value="1"/>
</dbReference>
<dbReference type="Proteomes" id="UP000325797">
    <property type="component" value="Chromosome"/>
</dbReference>
<evidence type="ECO:0000313" key="3">
    <source>
        <dbReference type="EMBL" id="QEX23195.1"/>
    </source>
</evidence>
<feature type="domain" description="GST C-terminal" evidence="2">
    <location>
        <begin position="92"/>
        <end position="215"/>
    </location>
</feature>
<dbReference type="InterPro" id="IPR004046">
    <property type="entry name" value="GST_C"/>
</dbReference>
<dbReference type="KEGG" id="hadh:FRZ61_31300"/>
<dbReference type="SFLD" id="SFLDG00358">
    <property type="entry name" value="Main_(cytGST)"/>
    <property type="match status" value="1"/>
</dbReference>
<organism evidence="3 4">
    <name type="scientific">Hypericibacter adhaerens</name>
    <dbReference type="NCBI Taxonomy" id="2602016"/>
    <lineage>
        <taxon>Bacteria</taxon>
        <taxon>Pseudomonadati</taxon>
        <taxon>Pseudomonadota</taxon>
        <taxon>Alphaproteobacteria</taxon>
        <taxon>Rhodospirillales</taxon>
        <taxon>Dongiaceae</taxon>
        <taxon>Hypericibacter</taxon>
    </lineage>
</organism>
<sequence length="224" mass="25502">MTLTLHFHPLSSYCHKVLIALYENGTPFEPQLLNLGDPAERQRYRELWPIGKMPILRDTARDRILPESSIIIEYLDRHYPGIRPLIPAEAEPALEARLWDRLFDLYVMTPMQQIVGDRIRPAGSQDPHGVAAAEALLRTSYGVIEQSMADRAWAAGSEFSVADCAAAPSLFFAETLVPFSGTHRTLTAYFERLTSRASVQRVLEEAKPFLHYYPFQDRIAARFR</sequence>
<dbReference type="InterPro" id="IPR004045">
    <property type="entry name" value="Glutathione_S-Trfase_N"/>
</dbReference>
<dbReference type="SUPFAM" id="SSF47616">
    <property type="entry name" value="GST C-terminal domain-like"/>
    <property type="match status" value="1"/>
</dbReference>
<dbReference type="PROSITE" id="PS50405">
    <property type="entry name" value="GST_CTER"/>
    <property type="match status" value="1"/>
</dbReference>
<evidence type="ECO:0000259" key="2">
    <source>
        <dbReference type="PROSITE" id="PS50405"/>
    </source>
</evidence>
<dbReference type="SFLD" id="SFLDS00019">
    <property type="entry name" value="Glutathione_Transferase_(cytos"/>
    <property type="match status" value="1"/>
</dbReference>
<dbReference type="InterPro" id="IPR040079">
    <property type="entry name" value="Glutathione_S-Trfase"/>
</dbReference>
<keyword evidence="3" id="KW-0808">Transferase</keyword>
<dbReference type="GO" id="GO:0016740">
    <property type="term" value="F:transferase activity"/>
    <property type="evidence" value="ECO:0007669"/>
    <property type="project" value="UniProtKB-KW"/>
</dbReference>
<accession>A0A5J6N2I4</accession>
<dbReference type="InterPro" id="IPR036282">
    <property type="entry name" value="Glutathione-S-Trfase_C_sf"/>
</dbReference>
<dbReference type="PANTHER" id="PTHR44051">
    <property type="entry name" value="GLUTATHIONE S-TRANSFERASE-RELATED"/>
    <property type="match status" value="1"/>
</dbReference>
<dbReference type="Gene3D" id="1.20.1050.10">
    <property type="match status" value="1"/>
</dbReference>
<dbReference type="Pfam" id="PF13417">
    <property type="entry name" value="GST_N_3"/>
    <property type="match status" value="1"/>
</dbReference>
<gene>
    <name evidence="3" type="primary">gst10</name>
    <name evidence="3" type="ORF">FRZ61_31300</name>
</gene>
<dbReference type="InterPro" id="IPR036249">
    <property type="entry name" value="Thioredoxin-like_sf"/>
</dbReference>
<dbReference type="RefSeq" id="WP_151118611.1">
    <property type="nucleotide sequence ID" value="NZ_CP042582.1"/>
</dbReference>
<keyword evidence="4" id="KW-1185">Reference proteome</keyword>
<dbReference type="EMBL" id="CP042582">
    <property type="protein sequence ID" value="QEX23195.1"/>
    <property type="molecule type" value="Genomic_DNA"/>
</dbReference>
<dbReference type="CDD" id="cd00570">
    <property type="entry name" value="GST_N_family"/>
    <property type="match status" value="1"/>
</dbReference>
<evidence type="ECO:0000259" key="1">
    <source>
        <dbReference type="PROSITE" id="PS50404"/>
    </source>
</evidence>
<dbReference type="Pfam" id="PF00043">
    <property type="entry name" value="GST_C"/>
    <property type="match status" value="1"/>
</dbReference>
<dbReference type="AlphaFoldDB" id="A0A5J6N2I4"/>